<dbReference type="SUPFAM" id="SSF53474">
    <property type="entry name" value="alpha/beta-Hydrolases"/>
    <property type="match status" value="1"/>
</dbReference>
<dbReference type="PANTHER" id="PTHR43798">
    <property type="entry name" value="MONOACYLGLYCEROL LIPASE"/>
    <property type="match status" value="1"/>
</dbReference>
<comment type="caution">
    <text evidence="3">The sequence shown here is derived from an EMBL/GenBank/DDBJ whole genome shotgun (WGS) entry which is preliminary data.</text>
</comment>
<protein>
    <submittedName>
        <fullName evidence="3">Alpha/beta hydrolase</fullName>
    </submittedName>
</protein>
<dbReference type="InterPro" id="IPR029058">
    <property type="entry name" value="AB_hydrolase_fold"/>
</dbReference>
<evidence type="ECO:0000313" key="3">
    <source>
        <dbReference type="EMBL" id="GEL22401.1"/>
    </source>
</evidence>
<evidence type="ECO:0000256" key="1">
    <source>
        <dbReference type="ARBA" id="ARBA00022801"/>
    </source>
</evidence>
<keyword evidence="4" id="KW-1185">Reference proteome</keyword>
<dbReference type="GO" id="GO:0016020">
    <property type="term" value="C:membrane"/>
    <property type="evidence" value="ECO:0007669"/>
    <property type="project" value="TreeGrafter"/>
</dbReference>
<dbReference type="AlphaFoldDB" id="A0A511DC75"/>
<dbReference type="EMBL" id="BJVJ01000008">
    <property type="protein sequence ID" value="GEL22401.1"/>
    <property type="molecule type" value="Genomic_DNA"/>
</dbReference>
<dbReference type="GO" id="GO:0016787">
    <property type="term" value="F:hydrolase activity"/>
    <property type="evidence" value="ECO:0007669"/>
    <property type="project" value="UniProtKB-KW"/>
</dbReference>
<evidence type="ECO:0000313" key="4">
    <source>
        <dbReference type="Proteomes" id="UP000321685"/>
    </source>
</evidence>
<reference evidence="3 4" key="1">
    <citation type="submission" date="2019-07" db="EMBL/GenBank/DDBJ databases">
        <title>Whole genome shotgun sequence of Pseudonocardia sulfidoxydans NBRC 16205.</title>
        <authorList>
            <person name="Hosoyama A."/>
            <person name="Uohara A."/>
            <person name="Ohji S."/>
            <person name="Ichikawa N."/>
        </authorList>
    </citation>
    <scope>NUCLEOTIDE SEQUENCE [LARGE SCALE GENOMIC DNA]</scope>
    <source>
        <strain evidence="3 4">NBRC 16205</strain>
    </source>
</reference>
<gene>
    <name evidence="3" type="ORF">PSU4_13550</name>
</gene>
<feature type="domain" description="AB hydrolase-1" evidence="2">
    <location>
        <begin position="20"/>
        <end position="240"/>
    </location>
</feature>
<name>A0A511DC75_9PSEU</name>
<accession>A0A511DC75</accession>
<sequence length="260" mass="27660">MRAGELALHVLDYGGTARPLVMLPGISNPAVTMDFIARELTDLVRPVIVDVRGRGLSDSADSYSLQDYVGDLVAVIDTLELSAPVVMGHSMGARIAALAASQGVGAMSGTVLVDPPMSSGPGRGPYPVPLTMFTSQLDQAAQGVTPDEVAQQWPTWPAHEHGIRARWLSSCDHEALRQTHAGFEADDFFAVWAAVPAPTVLMYGTHSPMVTARDIRDARAANPAARFIEVANAGHMVFWEAFDAGITALRDAVADMIGSR</sequence>
<dbReference type="InterPro" id="IPR000073">
    <property type="entry name" value="AB_hydrolase_1"/>
</dbReference>
<dbReference type="InterPro" id="IPR050266">
    <property type="entry name" value="AB_hydrolase_sf"/>
</dbReference>
<organism evidence="3 4">
    <name type="scientific">Pseudonocardia sulfidoxydans NBRC 16205</name>
    <dbReference type="NCBI Taxonomy" id="1223511"/>
    <lineage>
        <taxon>Bacteria</taxon>
        <taxon>Bacillati</taxon>
        <taxon>Actinomycetota</taxon>
        <taxon>Actinomycetes</taxon>
        <taxon>Pseudonocardiales</taxon>
        <taxon>Pseudonocardiaceae</taxon>
        <taxon>Pseudonocardia</taxon>
    </lineage>
</organism>
<keyword evidence="1 3" id="KW-0378">Hydrolase</keyword>
<proteinExistence type="predicted"/>
<dbReference type="Gene3D" id="3.40.50.1820">
    <property type="entry name" value="alpha/beta hydrolase"/>
    <property type="match status" value="1"/>
</dbReference>
<dbReference type="Proteomes" id="UP000321685">
    <property type="component" value="Unassembled WGS sequence"/>
</dbReference>
<dbReference type="PANTHER" id="PTHR43798:SF31">
    <property type="entry name" value="AB HYDROLASE SUPERFAMILY PROTEIN YCLE"/>
    <property type="match status" value="1"/>
</dbReference>
<evidence type="ECO:0000259" key="2">
    <source>
        <dbReference type="Pfam" id="PF12697"/>
    </source>
</evidence>
<dbReference type="Pfam" id="PF12697">
    <property type="entry name" value="Abhydrolase_6"/>
    <property type="match status" value="1"/>
</dbReference>